<name>A0A810LAB3_9ACTN</name>
<sequence length="45" mass="4715">MSDPLLGIVRVVTSDDPAFVGAHGAAIRARYQIATTSACIPDAMR</sequence>
<dbReference type="Proteomes" id="UP000680750">
    <property type="component" value="Chromosome"/>
</dbReference>
<keyword evidence="2" id="KW-1185">Reference proteome</keyword>
<dbReference type="KEGG" id="aser:Asera_56400"/>
<dbReference type="AlphaFoldDB" id="A0A810LAB3"/>
<protein>
    <submittedName>
        <fullName evidence="1">Uncharacterized protein</fullName>
    </submittedName>
</protein>
<gene>
    <name evidence="1" type="ORF">Asera_56400</name>
</gene>
<accession>A0A810LAB3</accession>
<evidence type="ECO:0000313" key="2">
    <source>
        <dbReference type="Proteomes" id="UP000680750"/>
    </source>
</evidence>
<proteinExistence type="predicted"/>
<dbReference type="RefSeq" id="WP_157034591.1">
    <property type="nucleotide sequence ID" value="NZ_AP023354.1"/>
</dbReference>
<organism evidence="1 2">
    <name type="scientific">Actinocatenispora sera</name>
    <dbReference type="NCBI Taxonomy" id="390989"/>
    <lineage>
        <taxon>Bacteria</taxon>
        <taxon>Bacillati</taxon>
        <taxon>Actinomycetota</taxon>
        <taxon>Actinomycetes</taxon>
        <taxon>Micromonosporales</taxon>
        <taxon>Micromonosporaceae</taxon>
        <taxon>Actinocatenispora</taxon>
    </lineage>
</organism>
<dbReference type="OrthoDB" id="9791723at2"/>
<evidence type="ECO:0000313" key="1">
    <source>
        <dbReference type="EMBL" id="BCJ31532.1"/>
    </source>
</evidence>
<reference evidence="1" key="1">
    <citation type="submission" date="2020-08" db="EMBL/GenBank/DDBJ databases">
        <title>Whole genome shotgun sequence of Actinocatenispora sera NBRC 101916.</title>
        <authorList>
            <person name="Komaki H."/>
            <person name="Tamura T."/>
        </authorList>
    </citation>
    <scope>NUCLEOTIDE SEQUENCE</scope>
    <source>
        <strain evidence="1">NBRC 101916</strain>
    </source>
</reference>
<dbReference type="EMBL" id="AP023354">
    <property type="protein sequence ID" value="BCJ31532.1"/>
    <property type="molecule type" value="Genomic_DNA"/>
</dbReference>